<protein>
    <recommendedName>
        <fullName evidence="3">Transglutaminase-like domain-containing protein</fullName>
    </recommendedName>
</protein>
<accession>A0A0G0W4Z4</accession>
<name>A0A0G0W4Z4_9BACT</name>
<evidence type="ECO:0000313" key="2">
    <source>
        <dbReference type="Proteomes" id="UP000034562"/>
    </source>
</evidence>
<proteinExistence type="predicted"/>
<gene>
    <name evidence="1" type="ORF">UU12_C0023G0005</name>
</gene>
<dbReference type="EMBL" id="LBZK01000023">
    <property type="protein sequence ID" value="KKR70332.1"/>
    <property type="molecule type" value="Genomic_DNA"/>
</dbReference>
<dbReference type="AlphaFoldDB" id="A0A0G0W4Z4"/>
<organism evidence="1 2">
    <name type="scientific">Candidatus Woesebacteria bacterium GW2011_GWA2_40_7b</name>
    <dbReference type="NCBI Taxonomy" id="1618563"/>
    <lineage>
        <taxon>Bacteria</taxon>
        <taxon>Candidatus Woeseibacteriota</taxon>
    </lineage>
</organism>
<reference evidence="1 2" key="1">
    <citation type="journal article" date="2015" name="Nature">
        <title>rRNA introns, odd ribosomes, and small enigmatic genomes across a large radiation of phyla.</title>
        <authorList>
            <person name="Brown C.T."/>
            <person name="Hug L.A."/>
            <person name="Thomas B.C."/>
            <person name="Sharon I."/>
            <person name="Castelle C.J."/>
            <person name="Singh A."/>
            <person name="Wilkins M.J."/>
            <person name="Williams K.H."/>
            <person name="Banfield J.F."/>
        </authorList>
    </citation>
    <scope>NUCLEOTIDE SEQUENCE [LARGE SCALE GENOMIC DNA]</scope>
</reference>
<comment type="caution">
    <text evidence="1">The sequence shown here is derived from an EMBL/GenBank/DDBJ whole genome shotgun (WGS) entry which is preliminary data.</text>
</comment>
<evidence type="ECO:0000313" key="1">
    <source>
        <dbReference type="EMBL" id="KKR70332.1"/>
    </source>
</evidence>
<dbReference type="Proteomes" id="UP000034562">
    <property type="component" value="Unassembled WGS sequence"/>
</dbReference>
<sequence>MPEHIQVTEGPGLPEIYVDFKNSQILSALTGEVISTVNGQKDEQVVLGIVFSKVSSHFTHRKEVEVDRLIPRQGLETVSLERFLEKKAGSCVQTTLTFRAIVNSLHENGLLKNIGKDEYFRGDRYSHVWFEYPTSGGFLCIDIVNNFIGPKQDYEERILNDLIESAYY</sequence>
<evidence type="ECO:0008006" key="3">
    <source>
        <dbReference type="Google" id="ProtNLM"/>
    </source>
</evidence>